<dbReference type="Gene3D" id="1.10.260.40">
    <property type="entry name" value="lambda repressor-like DNA-binding domains"/>
    <property type="match status" value="1"/>
</dbReference>
<gene>
    <name evidence="2" type="ORF">STSP1_02021</name>
</gene>
<reference evidence="3" key="1">
    <citation type="submission" date="2017-04" db="EMBL/GenBank/DDBJ databases">
        <title>Comparative genomics and description of representatives of a novel lineage of planctomycetes thriving in anoxic sediments.</title>
        <authorList>
            <person name="Spring S."/>
            <person name="Bunk B."/>
            <person name="Sproer C."/>
        </authorList>
    </citation>
    <scope>NUCLEOTIDE SEQUENCE [LARGE SCALE GENOMIC DNA]</scope>
    <source>
        <strain evidence="3">ST-PulAB-D4</strain>
    </source>
</reference>
<dbReference type="KEGG" id="pbp:STSP1_02021"/>
<organism evidence="2 3">
    <name type="scientific">Sedimentisphaera salicampi</name>
    <dbReference type="NCBI Taxonomy" id="1941349"/>
    <lineage>
        <taxon>Bacteria</taxon>
        <taxon>Pseudomonadati</taxon>
        <taxon>Planctomycetota</taxon>
        <taxon>Phycisphaerae</taxon>
        <taxon>Sedimentisphaerales</taxon>
        <taxon>Sedimentisphaeraceae</taxon>
        <taxon>Sedimentisphaera</taxon>
    </lineage>
</organism>
<protein>
    <recommendedName>
        <fullName evidence="1">HTH cro/C1-type domain-containing protein</fullName>
    </recommendedName>
</protein>
<dbReference type="InterPro" id="IPR010982">
    <property type="entry name" value="Lambda_DNA-bd_dom_sf"/>
</dbReference>
<dbReference type="Pfam" id="PF13443">
    <property type="entry name" value="HTH_26"/>
    <property type="match status" value="1"/>
</dbReference>
<sequence>MEEKENKNPLGSSFDDFLQEENIYEESTLSAAKRVLAMKICEDMAKQRISKTAMARQMNTSRSSLDRLLDPACKSVTLQTLDKAAKTLGRRLKIELI</sequence>
<dbReference type="InterPro" id="IPR001387">
    <property type="entry name" value="Cro/C1-type_HTH"/>
</dbReference>
<keyword evidence="3" id="KW-1185">Reference proteome</keyword>
<dbReference type="STRING" id="1941349.STSP1_02021"/>
<dbReference type="GO" id="GO:0003677">
    <property type="term" value="F:DNA binding"/>
    <property type="evidence" value="ECO:0007669"/>
    <property type="project" value="InterPro"/>
</dbReference>
<dbReference type="RefSeq" id="WP_085756233.1">
    <property type="nucleotide sequence ID" value="NZ_CP021023.1"/>
</dbReference>
<evidence type="ECO:0000259" key="1">
    <source>
        <dbReference type="Pfam" id="PF13443"/>
    </source>
</evidence>
<name>A0A1W6LPA7_9BACT</name>
<accession>A0A1W6LPA7</accession>
<dbReference type="AlphaFoldDB" id="A0A1W6LPA7"/>
<evidence type="ECO:0000313" key="2">
    <source>
        <dbReference type="EMBL" id="ARN57604.1"/>
    </source>
</evidence>
<evidence type="ECO:0000313" key="3">
    <source>
        <dbReference type="Proteomes" id="UP000193334"/>
    </source>
</evidence>
<dbReference type="SUPFAM" id="SSF47413">
    <property type="entry name" value="lambda repressor-like DNA-binding domains"/>
    <property type="match status" value="1"/>
</dbReference>
<dbReference type="EMBL" id="CP021023">
    <property type="protein sequence ID" value="ARN57604.1"/>
    <property type="molecule type" value="Genomic_DNA"/>
</dbReference>
<dbReference type="Proteomes" id="UP000193334">
    <property type="component" value="Chromosome"/>
</dbReference>
<proteinExistence type="predicted"/>
<feature type="domain" description="HTH cro/C1-type" evidence="1">
    <location>
        <begin position="44"/>
        <end position="89"/>
    </location>
</feature>
<dbReference type="OrthoDB" id="9809434at2"/>